<name>A0ABP0JHB9_9DINO</name>
<organism evidence="1 2">
    <name type="scientific">Durusdinium trenchii</name>
    <dbReference type="NCBI Taxonomy" id="1381693"/>
    <lineage>
        <taxon>Eukaryota</taxon>
        <taxon>Sar</taxon>
        <taxon>Alveolata</taxon>
        <taxon>Dinophyceae</taxon>
        <taxon>Suessiales</taxon>
        <taxon>Symbiodiniaceae</taxon>
        <taxon>Durusdinium</taxon>
    </lineage>
</organism>
<dbReference type="SUPFAM" id="SSF48452">
    <property type="entry name" value="TPR-like"/>
    <property type="match status" value="1"/>
</dbReference>
<dbReference type="PANTHER" id="PTHR46082:SF6">
    <property type="entry name" value="AAA+ ATPASE DOMAIN-CONTAINING PROTEIN-RELATED"/>
    <property type="match status" value="1"/>
</dbReference>
<evidence type="ECO:0000313" key="1">
    <source>
        <dbReference type="EMBL" id="CAK9013812.1"/>
    </source>
</evidence>
<reference evidence="1 2" key="1">
    <citation type="submission" date="2024-02" db="EMBL/GenBank/DDBJ databases">
        <authorList>
            <person name="Chen Y."/>
            <person name="Shah S."/>
            <person name="Dougan E. K."/>
            <person name="Thang M."/>
            <person name="Chan C."/>
        </authorList>
    </citation>
    <scope>NUCLEOTIDE SEQUENCE [LARGE SCALE GENOMIC DNA]</scope>
</reference>
<protein>
    <submittedName>
        <fullName evidence="1">Uncharacterized protein</fullName>
    </submittedName>
</protein>
<dbReference type="Proteomes" id="UP001642484">
    <property type="component" value="Unassembled WGS sequence"/>
</dbReference>
<comment type="caution">
    <text evidence="1">The sequence shown here is derived from an EMBL/GenBank/DDBJ whole genome shotgun (WGS) entry which is preliminary data.</text>
</comment>
<keyword evidence="2" id="KW-1185">Reference proteome</keyword>
<accession>A0ABP0JHB9</accession>
<dbReference type="PANTHER" id="PTHR46082">
    <property type="entry name" value="ATP/GTP-BINDING PROTEIN-RELATED"/>
    <property type="match status" value="1"/>
</dbReference>
<dbReference type="Pfam" id="PF13424">
    <property type="entry name" value="TPR_12"/>
    <property type="match status" value="1"/>
</dbReference>
<dbReference type="InterPro" id="IPR053137">
    <property type="entry name" value="NLR-like"/>
</dbReference>
<dbReference type="InterPro" id="IPR011990">
    <property type="entry name" value="TPR-like_helical_dom_sf"/>
</dbReference>
<gene>
    <name evidence="1" type="ORF">CCMP2556_LOCUS11438</name>
</gene>
<dbReference type="Gene3D" id="1.25.40.10">
    <property type="entry name" value="Tetratricopeptide repeat domain"/>
    <property type="match status" value="2"/>
</dbReference>
<sequence>MGAGVSSCCSSALESNELHVQVGMVLVEAKSSRFTAFRSMTMFGGLRQKAQLGDNVDELPICPLHGVSLSFMQEFGAANKTKVGAKDYSIGGLCVKVIKPVTMFKNGKPCLTTEEADTLLFYAEVGFRDDITDEKKRPAFVDMAMHFVSHAWRYDFATFLSALANWDSHKGRDEFTYFWVDAFVVNQHIADSYPMEWWSTRFAQAVGDVRSTILVSLPWEDPIPLKRVWVIWEIFCTNQMGARFDIAMPKDTMDNFREALINSFTTVQTALSGVDVGLSSAYHKSHQEMVHDEIRRTIGFTKLNEMVQLRMTRWLTGAATRELQIMKKAASAKNKKERIGLQDNLGRMLRESGNFEGAEYYFKELLQEIEQTYGKDHALALSCLNQLAVTLQKANHIDEALQRHRDCLQRRKRVLGENHEETLQSVSNLAVLLSLHRPLTAEVFQEARELYSQAVKGREMTIGAKDPRTLYTLSNFARFLSEAPEPSNDLFTESEQLHQRAVQSLKDLLQQGHPLTLSAMHNQACSWLDRCLFDNKCDAGGPIDESVSQLRLVHKLRIEKLGKEHPDTQQTERKLQEITRIQKQLSQRNRGAEQGKLESFSSFEDFYHAHFETVCSAEDFKQVRKHMHEGMAADLVFDDLLATGFIDEDGFMTTGMQPYNFLAHIISGGSCSVRKCEVEQEYLGPHRVNFVVAHNKPESEEMWSSSDPSWIGKASMSQNHRFLAFKSLRWENFNVISIGLECGSMLALENLKAMKDAATHWVQSAPGWSENTGFYLAVWPLTTIPCMHLHMVDLSCTGPSFERCSKPKLPKASARHHNELMPNLNPAIAVDAGTCGISCSRAAPKSMPVQP</sequence>
<evidence type="ECO:0000313" key="2">
    <source>
        <dbReference type="Proteomes" id="UP001642484"/>
    </source>
</evidence>
<dbReference type="EMBL" id="CAXAMN010005446">
    <property type="protein sequence ID" value="CAK9013812.1"/>
    <property type="molecule type" value="Genomic_DNA"/>
</dbReference>
<proteinExistence type="predicted"/>